<proteinExistence type="predicted"/>
<sequence length="88" mass="10270">MKGDGSSRHGWKRTTTTTCGNRSGEKHELEWREKREMLMKDEMRCDYVRDEGDDFEDSGVLGLVREVVGFWPSWFGPSSGVSNLRQWR</sequence>
<protein>
    <submittedName>
        <fullName evidence="2">Uncharacterized protein</fullName>
    </submittedName>
</protein>
<dbReference type="Proteomes" id="UP001064489">
    <property type="component" value="Chromosome 1"/>
</dbReference>
<name>A0AAD5P1V1_ACENE</name>
<accession>A0AAD5P1V1</accession>
<organism evidence="2 3">
    <name type="scientific">Acer negundo</name>
    <name type="common">Box elder</name>
    <dbReference type="NCBI Taxonomy" id="4023"/>
    <lineage>
        <taxon>Eukaryota</taxon>
        <taxon>Viridiplantae</taxon>
        <taxon>Streptophyta</taxon>
        <taxon>Embryophyta</taxon>
        <taxon>Tracheophyta</taxon>
        <taxon>Spermatophyta</taxon>
        <taxon>Magnoliopsida</taxon>
        <taxon>eudicotyledons</taxon>
        <taxon>Gunneridae</taxon>
        <taxon>Pentapetalae</taxon>
        <taxon>rosids</taxon>
        <taxon>malvids</taxon>
        <taxon>Sapindales</taxon>
        <taxon>Sapindaceae</taxon>
        <taxon>Hippocastanoideae</taxon>
        <taxon>Acereae</taxon>
        <taxon>Acer</taxon>
    </lineage>
</organism>
<dbReference type="AlphaFoldDB" id="A0AAD5P1V1"/>
<evidence type="ECO:0000313" key="3">
    <source>
        <dbReference type="Proteomes" id="UP001064489"/>
    </source>
</evidence>
<evidence type="ECO:0000313" key="2">
    <source>
        <dbReference type="EMBL" id="KAI9195133.1"/>
    </source>
</evidence>
<reference evidence="2" key="2">
    <citation type="submission" date="2023-02" db="EMBL/GenBank/DDBJ databases">
        <authorList>
            <person name="Swenson N.G."/>
            <person name="Wegrzyn J.L."/>
            <person name="Mcevoy S.L."/>
        </authorList>
    </citation>
    <scope>NUCLEOTIDE SEQUENCE</scope>
    <source>
        <strain evidence="2">91603</strain>
        <tissue evidence="2">Leaf</tissue>
    </source>
</reference>
<dbReference type="EMBL" id="JAJSOW010000003">
    <property type="protein sequence ID" value="KAI9195133.1"/>
    <property type="molecule type" value="Genomic_DNA"/>
</dbReference>
<gene>
    <name evidence="2" type="ORF">LWI28_012077</name>
</gene>
<comment type="caution">
    <text evidence="2">The sequence shown here is derived from an EMBL/GenBank/DDBJ whole genome shotgun (WGS) entry which is preliminary data.</text>
</comment>
<reference evidence="2" key="1">
    <citation type="journal article" date="2022" name="Plant J.">
        <title>Strategies of tolerance reflected in two North American maple genomes.</title>
        <authorList>
            <person name="McEvoy S.L."/>
            <person name="Sezen U.U."/>
            <person name="Trouern-Trend A."/>
            <person name="McMahon S.M."/>
            <person name="Schaberg P.G."/>
            <person name="Yang J."/>
            <person name="Wegrzyn J.L."/>
            <person name="Swenson N.G."/>
        </authorList>
    </citation>
    <scope>NUCLEOTIDE SEQUENCE</scope>
    <source>
        <strain evidence="2">91603</strain>
    </source>
</reference>
<feature type="region of interest" description="Disordered" evidence="1">
    <location>
        <begin position="1"/>
        <end position="27"/>
    </location>
</feature>
<keyword evidence="3" id="KW-1185">Reference proteome</keyword>
<evidence type="ECO:0000256" key="1">
    <source>
        <dbReference type="SAM" id="MobiDB-lite"/>
    </source>
</evidence>